<sequence length="100" mass="10531">VMTFAISAFFAGIGGGIYAHYMTAMIPTNFNFNYSAELLSEVIIGGTGSLTGSIIGAAFLSALPELMREFSPTACWPTRWFWCWSCCSVPAASLAGGSSA</sequence>
<evidence type="ECO:0000256" key="2">
    <source>
        <dbReference type="ARBA" id="ARBA00022475"/>
    </source>
</evidence>
<gene>
    <name evidence="7" type="ORF">OBE_03178</name>
</gene>
<dbReference type="AlphaFoldDB" id="K1TFF8"/>
<protein>
    <submittedName>
        <fullName evidence="7">Bacterial inner-membrane translocator</fullName>
    </submittedName>
</protein>
<dbReference type="GO" id="GO:0015658">
    <property type="term" value="F:branched-chain amino acid transmembrane transporter activity"/>
    <property type="evidence" value="ECO:0007669"/>
    <property type="project" value="InterPro"/>
</dbReference>
<accession>K1TFF8</accession>
<proteinExistence type="predicted"/>
<dbReference type="InterPro" id="IPR043428">
    <property type="entry name" value="LivM-like"/>
</dbReference>
<keyword evidence="5 6" id="KW-0472">Membrane</keyword>
<comment type="subcellular location">
    <subcellularLocation>
        <location evidence="1">Cell membrane</location>
        <topology evidence="1">Multi-pass membrane protein</topology>
    </subcellularLocation>
</comment>
<keyword evidence="2" id="KW-1003">Cell membrane</keyword>
<comment type="caution">
    <text evidence="7">The sequence shown here is derived from an EMBL/GenBank/DDBJ whole genome shotgun (WGS) entry which is preliminary data.</text>
</comment>
<evidence type="ECO:0000256" key="3">
    <source>
        <dbReference type="ARBA" id="ARBA00022692"/>
    </source>
</evidence>
<name>K1TFF8_9ZZZZ</name>
<dbReference type="PANTHER" id="PTHR30482">
    <property type="entry name" value="HIGH-AFFINITY BRANCHED-CHAIN AMINO ACID TRANSPORT SYSTEM PERMEASE"/>
    <property type="match status" value="1"/>
</dbReference>
<reference evidence="7" key="1">
    <citation type="journal article" date="2013" name="Environ. Microbiol.">
        <title>Microbiota from the distal guts of lean and obese adolescents exhibit partial functional redundancy besides clear differences in community structure.</title>
        <authorList>
            <person name="Ferrer M."/>
            <person name="Ruiz A."/>
            <person name="Lanza F."/>
            <person name="Haange S.B."/>
            <person name="Oberbach A."/>
            <person name="Till H."/>
            <person name="Bargiela R."/>
            <person name="Campoy C."/>
            <person name="Segura M.T."/>
            <person name="Richter M."/>
            <person name="von Bergen M."/>
            <person name="Seifert J."/>
            <person name="Suarez A."/>
        </authorList>
    </citation>
    <scope>NUCLEOTIDE SEQUENCE</scope>
</reference>
<evidence type="ECO:0000256" key="1">
    <source>
        <dbReference type="ARBA" id="ARBA00004651"/>
    </source>
</evidence>
<evidence type="ECO:0000256" key="5">
    <source>
        <dbReference type="ARBA" id="ARBA00023136"/>
    </source>
</evidence>
<feature type="non-terminal residue" evidence="7">
    <location>
        <position position="1"/>
    </location>
</feature>
<evidence type="ECO:0000256" key="6">
    <source>
        <dbReference type="SAM" id="Phobius"/>
    </source>
</evidence>
<evidence type="ECO:0000256" key="4">
    <source>
        <dbReference type="ARBA" id="ARBA00022989"/>
    </source>
</evidence>
<evidence type="ECO:0000313" key="7">
    <source>
        <dbReference type="EMBL" id="EKC71872.1"/>
    </source>
</evidence>
<dbReference type="EMBL" id="AJWZ01002106">
    <property type="protein sequence ID" value="EKC71872.1"/>
    <property type="molecule type" value="Genomic_DNA"/>
</dbReference>
<keyword evidence="3 6" id="KW-0812">Transmembrane</keyword>
<organism evidence="7">
    <name type="scientific">human gut metagenome</name>
    <dbReference type="NCBI Taxonomy" id="408170"/>
    <lineage>
        <taxon>unclassified sequences</taxon>
        <taxon>metagenomes</taxon>
        <taxon>organismal metagenomes</taxon>
    </lineage>
</organism>
<dbReference type="Pfam" id="PF02653">
    <property type="entry name" value="BPD_transp_2"/>
    <property type="match status" value="1"/>
</dbReference>
<dbReference type="GO" id="GO:0005886">
    <property type="term" value="C:plasma membrane"/>
    <property type="evidence" value="ECO:0007669"/>
    <property type="project" value="UniProtKB-SubCell"/>
</dbReference>
<dbReference type="PANTHER" id="PTHR30482:SF10">
    <property type="entry name" value="HIGH-AFFINITY BRANCHED-CHAIN AMINO ACID TRANSPORT PROTEIN BRAE"/>
    <property type="match status" value="1"/>
</dbReference>
<feature type="transmembrane region" description="Helical" evidence="6">
    <location>
        <begin position="43"/>
        <end position="63"/>
    </location>
</feature>
<keyword evidence="4 6" id="KW-1133">Transmembrane helix</keyword>
<dbReference type="InterPro" id="IPR001851">
    <property type="entry name" value="ABC_transp_permease"/>
</dbReference>